<evidence type="ECO:0000313" key="3">
    <source>
        <dbReference type="Proteomes" id="UP001197875"/>
    </source>
</evidence>
<feature type="transmembrane region" description="Helical" evidence="1">
    <location>
        <begin position="281"/>
        <end position="299"/>
    </location>
</feature>
<dbReference type="Proteomes" id="UP001197875">
    <property type="component" value="Unassembled WGS sequence"/>
</dbReference>
<feature type="transmembrane region" description="Helical" evidence="1">
    <location>
        <begin position="6"/>
        <end position="25"/>
    </location>
</feature>
<dbReference type="Pfam" id="PF19554">
    <property type="entry name" value="DUF6077"/>
    <property type="match status" value="1"/>
</dbReference>
<proteinExistence type="predicted"/>
<accession>A0AAE3DQV0</accession>
<evidence type="ECO:0000256" key="1">
    <source>
        <dbReference type="SAM" id="Phobius"/>
    </source>
</evidence>
<feature type="transmembrane region" description="Helical" evidence="1">
    <location>
        <begin position="201"/>
        <end position="219"/>
    </location>
</feature>
<comment type="caution">
    <text evidence="2">The sequence shown here is derived from an EMBL/GenBank/DDBJ whole genome shotgun (WGS) entry which is preliminary data.</text>
</comment>
<reference evidence="2 3" key="1">
    <citation type="submission" date="2021-10" db="EMBL/GenBank/DDBJ databases">
        <title>Anaerobic single-cell dispensing facilitates the cultivation of human gut bacteria.</title>
        <authorList>
            <person name="Afrizal A."/>
        </authorList>
    </citation>
    <scope>NUCLEOTIDE SEQUENCE [LARGE SCALE GENOMIC DNA]</scope>
    <source>
        <strain evidence="2 3">CLA-AA-H277</strain>
    </source>
</reference>
<feature type="transmembrane region" description="Helical" evidence="1">
    <location>
        <begin position="350"/>
        <end position="370"/>
    </location>
</feature>
<dbReference type="RefSeq" id="WP_227614229.1">
    <property type="nucleotide sequence ID" value="NZ_JAJEPR010000003.1"/>
</dbReference>
<feature type="transmembrane region" description="Helical" evidence="1">
    <location>
        <begin position="311"/>
        <end position="338"/>
    </location>
</feature>
<keyword evidence="1" id="KW-1133">Transmembrane helix</keyword>
<organism evidence="2 3">
    <name type="scientific">Fusicatenibacter faecihominis</name>
    <dbReference type="NCBI Taxonomy" id="2881276"/>
    <lineage>
        <taxon>Bacteria</taxon>
        <taxon>Bacillati</taxon>
        <taxon>Bacillota</taxon>
        <taxon>Clostridia</taxon>
        <taxon>Lachnospirales</taxon>
        <taxon>Lachnospiraceae</taxon>
        <taxon>Fusicatenibacter</taxon>
    </lineage>
</organism>
<feature type="transmembrane region" description="Helical" evidence="1">
    <location>
        <begin position="73"/>
        <end position="91"/>
    </location>
</feature>
<keyword evidence="3" id="KW-1185">Reference proteome</keyword>
<sequence length="380" mass="42325">MKQLFLGGISLGFHFYFFLAFGSLFRKILGRKEGLNRYSPLFTPVLGLFLYYGLFELLALPMTLLLVPLHVLTVVWGAALEAVGLAAAFLCGRDWVKSGKTLAEIFKKQPGIYLLAGVLVLGQMIYVAAYDLNSADAAYYVANISTSLYTDTLGRYNPYTGFLSSVFNIRYVTAAWYLDTAAFAKVFHVHPMVLAKTINPVMWTFLADLVYYQLGYALFRGKMEETAEKLLSDSGRERGTGFFSVRKKAVAFLIAAVFFLLLAGNQEFSGFIFYRAYEGKAMLEGLVIPFLFLLFVRLYRDPEDKMAWWGLFFTALGAVCLTTSSMTVVPAAVFAGILPTALKQKKIRPLFRGVLAILPDMAVLALYLAVKLRIVILAAK</sequence>
<evidence type="ECO:0000313" key="2">
    <source>
        <dbReference type="EMBL" id="MCC2188724.1"/>
    </source>
</evidence>
<dbReference type="EMBL" id="JAJEPR010000003">
    <property type="protein sequence ID" value="MCC2188724.1"/>
    <property type="molecule type" value="Genomic_DNA"/>
</dbReference>
<keyword evidence="1" id="KW-0812">Transmembrane</keyword>
<keyword evidence="1" id="KW-0472">Membrane</keyword>
<feature type="transmembrane region" description="Helical" evidence="1">
    <location>
        <begin position="45"/>
        <end position="67"/>
    </location>
</feature>
<dbReference type="InterPro" id="IPR045723">
    <property type="entry name" value="DUF6077"/>
</dbReference>
<protein>
    <submittedName>
        <fullName evidence="2">DUF6077 domain-containing protein</fullName>
    </submittedName>
</protein>
<feature type="transmembrane region" description="Helical" evidence="1">
    <location>
        <begin position="112"/>
        <end position="130"/>
    </location>
</feature>
<name>A0AAE3DQV0_9FIRM</name>
<feature type="transmembrane region" description="Helical" evidence="1">
    <location>
        <begin position="250"/>
        <end position="275"/>
    </location>
</feature>
<dbReference type="AlphaFoldDB" id="A0AAE3DQV0"/>
<gene>
    <name evidence="2" type="ORF">LKD71_02605</name>
</gene>